<keyword evidence="1" id="KW-0472">Membrane</keyword>
<evidence type="ECO:0000313" key="3">
    <source>
        <dbReference type="Proteomes" id="UP001461498"/>
    </source>
</evidence>
<evidence type="ECO:0008006" key="4">
    <source>
        <dbReference type="Google" id="ProtNLM"/>
    </source>
</evidence>
<keyword evidence="3" id="KW-1185">Reference proteome</keyword>
<protein>
    <recommendedName>
        <fullName evidence="4">DUF4214 domain-containing protein</fullName>
    </recommendedName>
</protein>
<reference evidence="2 3" key="1">
    <citation type="submission" date="2022-12" db="EMBL/GenBank/DDBJ databases">
        <title>Chromosome-level genome assembly of true bugs.</title>
        <authorList>
            <person name="Ma L."/>
            <person name="Li H."/>
        </authorList>
    </citation>
    <scope>NUCLEOTIDE SEQUENCE [LARGE SCALE GENOMIC DNA]</scope>
    <source>
        <strain evidence="2">Lab_2022b</strain>
    </source>
</reference>
<sequence length="168" mass="20110">MYKTDPINRKWLERIVYIEDVDEFNYVLENNTSEVILGFIINNSFHVFDEEIEEKVLINYELSREYLMEFYLGFAMREGSVYNKGINRYIAKFRESGLTGHIINMKIFEKVLMKPSLYTVGQRDRNTFKGHKSLTMNELKGIFMVMIIGHIMAGMFALLEQWYFHYFH</sequence>
<accession>A0AAW1CZS5</accession>
<dbReference type="Proteomes" id="UP001461498">
    <property type="component" value="Unassembled WGS sequence"/>
</dbReference>
<proteinExistence type="predicted"/>
<feature type="transmembrane region" description="Helical" evidence="1">
    <location>
        <begin position="142"/>
        <end position="164"/>
    </location>
</feature>
<evidence type="ECO:0000256" key="1">
    <source>
        <dbReference type="SAM" id="Phobius"/>
    </source>
</evidence>
<comment type="caution">
    <text evidence="2">The sequence shown here is derived from an EMBL/GenBank/DDBJ whole genome shotgun (WGS) entry which is preliminary data.</text>
</comment>
<name>A0AAW1CZS5_9HEMI</name>
<keyword evidence="1" id="KW-0812">Transmembrane</keyword>
<gene>
    <name evidence="2" type="ORF">O3M35_010040</name>
</gene>
<dbReference type="AlphaFoldDB" id="A0AAW1CZS5"/>
<organism evidence="2 3">
    <name type="scientific">Rhynocoris fuscipes</name>
    <dbReference type="NCBI Taxonomy" id="488301"/>
    <lineage>
        <taxon>Eukaryota</taxon>
        <taxon>Metazoa</taxon>
        <taxon>Ecdysozoa</taxon>
        <taxon>Arthropoda</taxon>
        <taxon>Hexapoda</taxon>
        <taxon>Insecta</taxon>
        <taxon>Pterygota</taxon>
        <taxon>Neoptera</taxon>
        <taxon>Paraneoptera</taxon>
        <taxon>Hemiptera</taxon>
        <taxon>Heteroptera</taxon>
        <taxon>Panheteroptera</taxon>
        <taxon>Cimicomorpha</taxon>
        <taxon>Reduviidae</taxon>
        <taxon>Harpactorinae</taxon>
        <taxon>Harpactorini</taxon>
        <taxon>Rhynocoris</taxon>
    </lineage>
</organism>
<dbReference type="EMBL" id="JAPXFL010000007">
    <property type="protein sequence ID" value="KAK9503495.1"/>
    <property type="molecule type" value="Genomic_DNA"/>
</dbReference>
<evidence type="ECO:0000313" key="2">
    <source>
        <dbReference type="EMBL" id="KAK9503495.1"/>
    </source>
</evidence>
<keyword evidence="1" id="KW-1133">Transmembrane helix</keyword>